<name>A0A2S7VW69_PHOAN</name>
<evidence type="ECO:0000256" key="1">
    <source>
        <dbReference type="SAM" id="Phobius"/>
    </source>
</evidence>
<keyword evidence="1" id="KW-0472">Membrane</keyword>
<evidence type="ECO:0000313" key="3">
    <source>
        <dbReference type="Proteomes" id="UP000238730"/>
    </source>
</evidence>
<organism evidence="2 3">
    <name type="scientific">Photobacterium angustum</name>
    <dbReference type="NCBI Taxonomy" id="661"/>
    <lineage>
        <taxon>Bacteria</taxon>
        <taxon>Pseudomonadati</taxon>
        <taxon>Pseudomonadota</taxon>
        <taxon>Gammaproteobacteria</taxon>
        <taxon>Vibrionales</taxon>
        <taxon>Vibrionaceae</taxon>
        <taxon>Photobacterium</taxon>
    </lineage>
</organism>
<dbReference type="OrthoDB" id="5899471at2"/>
<reference evidence="2 3" key="1">
    <citation type="submission" date="2016-12" db="EMBL/GenBank/DDBJ databases">
        <title>Diversity of luminous bacteria.</title>
        <authorList>
            <person name="Yoshizawa S."/>
            <person name="Kogure K."/>
        </authorList>
    </citation>
    <scope>NUCLEOTIDE SEQUENCE [LARGE SCALE GENOMIC DNA]</scope>
    <source>
        <strain evidence="2 3">LC1-200</strain>
    </source>
</reference>
<protein>
    <recommendedName>
        <fullName evidence="4">Lipoprotein</fullName>
    </recommendedName>
</protein>
<evidence type="ECO:0008006" key="4">
    <source>
        <dbReference type="Google" id="ProtNLM"/>
    </source>
</evidence>
<accession>A0A2S7VW69</accession>
<sequence length="162" mass="19327">MLKYINAVLVIIIFFLFIGVFYLYTNKDNLVSTTWVCDQVKSGFISKSYTKYSHISESMILTFSSKSSFLINEFIQAQEGSDDIKLMELYYEGDYIQTRDHLTLNFNRVRILKEHDDSNLNKAYKDYEGYSIFYRYKRIDDKLYFFTDSKNEAFDMVCYTDK</sequence>
<keyword evidence="1" id="KW-1133">Transmembrane helix</keyword>
<evidence type="ECO:0000313" key="2">
    <source>
        <dbReference type="EMBL" id="PQJ66329.1"/>
    </source>
</evidence>
<dbReference type="EMBL" id="MSCJ01000001">
    <property type="protein sequence ID" value="PQJ66329.1"/>
    <property type="molecule type" value="Genomic_DNA"/>
</dbReference>
<feature type="transmembrane region" description="Helical" evidence="1">
    <location>
        <begin position="7"/>
        <end position="24"/>
    </location>
</feature>
<dbReference type="AlphaFoldDB" id="A0A2S7VW69"/>
<dbReference type="Proteomes" id="UP000238730">
    <property type="component" value="Unassembled WGS sequence"/>
</dbReference>
<dbReference type="RefSeq" id="WP_105059720.1">
    <property type="nucleotide sequence ID" value="NZ_MSCJ01000001.1"/>
</dbReference>
<proteinExistence type="predicted"/>
<comment type="caution">
    <text evidence="2">The sequence shown here is derived from an EMBL/GenBank/DDBJ whole genome shotgun (WGS) entry which is preliminary data.</text>
</comment>
<gene>
    <name evidence="2" type="ORF">BTO08_02300</name>
</gene>
<keyword evidence="1" id="KW-0812">Transmembrane</keyword>